<gene>
    <name evidence="3" type="ORF">C4N21_12745</name>
</gene>
<name>A0A329UT85_9FIRM</name>
<evidence type="ECO:0000313" key="3">
    <source>
        <dbReference type="EMBL" id="RAW63786.1"/>
    </source>
</evidence>
<dbReference type="EMBL" id="PRLF01000024">
    <property type="protein sequence ID" value="RAW63786.1"/>
    <property type="molecule type" value="Genomic_DNA"/>
</dbReference>
<accession>A0A329UT85</accession>
<sequence length="267" mass="29744">MDKRDKGYTLYKKGLSCTEISKKLDVSINTVKSWRKRYWTQGADAPAKRTLHPEDAPAAPDPETRPKQGAPPGNVNAVGAGAPKGNRNAVKHGGWSELMFRSWTEEHRQLLDACDEDVDAEELLINELKLLTAREGYLLERISHYSQEGAYVQTQTTSKRSRNFKRLDGDTEKEKNDLQAYVEAIDAKVAAGERLPGNETLTNSTLEASYLIIERLNKLLTDVQRQKAQCIKQLAELRNMSGGGKSELVDDWVAAIQAAEGMDDDTP</sequence>
<proteinExistence type="predicted"/>
<dbReference type="SUPFAM" id="SSF46689">
    <property type="entry name" value="Homeodomain-like"/>
    <property type="match status" value="1"/>
</dbReference>
<comment type="caution">
    <text evidence="3">The sequence shown here is derived from an EMBL/GenBank/DDBJ whole genome shotgun (WGS) entry which is preliminary data.</text>
</comment>
<dbReference type="InterPro" id="IPR009057">
    <property type="entry name" value="Homeodomain-like_sf"/>
</dbReference>
<evidence type="ECO:0000313" key="4">
    <source>
        <dbReference type="Proteomes" id="UP000250550"/>
    </source>
</evidence>
<reference evidence="3 4" key="1">
    <citation type="submission" date="2018-02" db="EMBL/GenBank/DDBJ databases">
        <title>Complete genome sequencing of Faecalibacterium prausnitzii strains isolated from the human gut.</title>
        <authorList>
            <person name="Fitzgerald B.C."/>
            <person name="Shkoporov A.N."/>
            <person name="Ross P.R."/>
            <person name="Hill C."/>
        </authorList>
    </citation>
    <scope>NUCLEOTIDE SEQUENCE [LARGE SCALE GENOMIC DNA]</scope>
    <source>
        <strain evidence="3 4">APC924/119</strain>
    </source>
</reference>
<keyword evidence="1" id="KW-0175">Coiled coil</keyword>
<dbReference type="RefSeq" id="WP_112122002.1">
    <property type="nucleotide sequence ID" value="NZ_PRLF01000024.1"/>
</dbReference>
<dbReference type="InterPro" id="IPR036388">
    <property type="entry name" value="WH-like_DNA-bd_sf"/>
</dbReference>
<dbReference type="AlphaFoldDB" id="A0A329UT85"/>
<evidence type="ECO:0008006" key="5">
    <source>
        <dbReference type="Google" id="ProtNLM"/>
    </source>
</evidence>
<evidence type="ECO:0000256" key="1">
    <source>
        <dbReference type="SAM" id="Coils"/>
    </source>
</evidence>
<feature type="region of interest" description="Disordered" evidence="2">
    <location>
        <begin position="42"/>
        <end position="90"/>
    </location>
</feature>
<dbReference type="Gene3D" id="1.10.10.10">
    <property type="entry name" value="Winged helix-like DNA-binding domain superfamily/Winged helix DNA-binding domain"/>
    <property type="match status" value="1"/>
</dbReference>
<dbReference type="Pfam" id="PF13384">
    <property type="entry name" value="HTH_23"/>
    <property type="match status" value="1"/>
</dbReference>
<protein>
    <recommendedName>
        <fullName evidence="5">Terminase</fullName>
    </recommendedName>
</protein>
<feature type="coiled-coil region" evidence="1">
    <location>
        <begin position="213"/>
        <end position="240"/>
    </location>
</feature>
<dbReference type="Proteomes" id="UP000250550">
    <property type="component" value="Unassembled WGS sequence"/>
</dbReference>
<evidence type="ECO:0000256" key="2">
    <source>
        <dbReference type="SAM" id="MobiDB-lite"/>
    </source>
</evidence>
<organism evidence="3 4">
    <name type="scientific">Faecalibacterium prausnitzii</name>
    <dbReference type="NCBI Taxonomy" id="853"/>
    <lineage>
        <taxon>Bacteria</taxon>
        <taxon>Bacillati</taxon>
        <taxon>Bacillota</taxon>
        <taxon>Clostridia</taxon>
        <taxon>Eubacteriales</taxon>
        <taxon>Oscillospiraceae</taxon>
        <taxon>Faecalibacterium</taxon>
    </lineage>
</organism>